<dbReference type="PANTHER" id="PTHR13748:SF46">
    <property type="entry name" value="ZINC CHAPERONE YEIR"/>
    <property type="match status" value="1"/>
</dbReference>
<dbReference type="SUPFAM" id="SSF52540">
    <property type="entry name" value="P-loop containing nucleoside triphosphate hydrolases"/>
    <property type="match status" value="1"/>
</dbReference>
<dbReference type="InterPro" id="IPR003495">
    <property type="entry name" value="CobW/HypB/UreG_nucleotide-bd"/>
</dbReference>
<organism evidence="3 4">
    <name type="scientific">Pseudomonas syringae pv. coriandricola</name>
    <dbReference type="NCBI Taxonomy" id="264453"/>
    <lineage>
        <taxon>Bacteria</taxon>
        <taxon>Pseudomonadati</taxon>
        <taxon>Pseudomonadota</taxon>
        <taxon>Gammaproteobacteria</taxon>
        <taxon>Pseudomonadales</taxon>
        <taxon>Pseudomonadaceae</taxon>
        <taxon>Pseudomonas</taxon>
    </lineage>
</organism>
<evidence type="ECO:0000313" key="3">
    <source>
        <dbReference type="EMBL" id="RMN13758.1"/>
    </source>
</evidence>
<dbReference type="Pfam" id="PF02492">
    <property type="entry name" value="cobW"/>
    <property type="match status" value="1"/>
</dbReference>
<dbReference type="PANTHER" id="PTHR13748">
    <property type="entry name" value="COBW-RELATED"/>
    <property type="match status" value="1"/>
</dbReference>
<reference evidence="3 4" key="1">
    <citation type="submission" date="2018-08" db="EMBL/GenBank/DDBJ databases">
        <title>Recombination of ecologically and evolutionarily significant loci maintains genetic cohesion in the Pseudomonas syringae species complex.</title>
        <authorList>
            <person name="Dillon M."/>
            <person name="Thakur S."/>
            <person name="Almeida R.N.D."/>
            <person name="Weir B.S."/>
            <person name="Guttman D.S."/>
        </authorList>
    </citation>
    <scope>NUCLEOTIDE SEQUENCE [LARGE SCALE GENOMIC DNA]</scope>
    <source>
        <strain evidence="3 4">ICMP 12341</strain>
    </source>
</reference>
<feature type="domain" description="CobW C-terminal" evidence="2">
    <location>
        <begin position="295"/>
        <end position="378"/>
    </location>
</feature>
<evidence type="ECO:0000259" key="2">
    <source>
        <dbReference type="SMART" id="SM00833"/>
    </source>
</evidence>
<comment type="caution">
    <text evidence="3">The sequence shown here is derived from an EMBL/GenBank/DDBJ whole genome shotgun (WGS) entry which is preliminary data.</text>
</comment>
<evidence type="ECO:0000256" key="1">
    <source>
        <dbReference type="ARBA" id="ARBA00045658"/>
    </source>
</evidence>
<dbReference type="InterPro" id="IPR051316">
    <property type="entry name" value="Zinc-reg_GTPase_activator"/>
</dbReference>
<dbReference type="Proteomes" id="UP000271468">
    <property type="component" value="Unassembled WGS sequence"/>
</dbReference>
<dbReference type="EMBL" id="RBOV01000083">
    <property type="protein sequence ID" value="RMN13758.1"/>
    <property type="molecule type" value="Genomic_DNA"/>
</dbReference>
<gene>
    <name evidence="3" type="ORF">ALQ65_04464</name>
</gene>
<dbReference type="CDD" id="cd03112">
    <property type="entry name" value="CobW-like"/>
    <property type="match status" value="1"/>
</dbReference>
<proteinExistence type="predicted"/>
<sequence>MTSSRSAWLCTRHACAHAVPEDIASSISARRAVSRITCIVTFPCSSMTHALFQSDPMLQNIPTHVIGGPLGAGKTSLIKRLLAQKPDNERWAILINEFGQIGLDAALLSTAADGIAIGEVAGGCLCCVNGVPFQIGLGRLLRKARPDRLLIEPSGLGHPAQLMAQLREAPWRGVLAVQPGVMVLDAAAMAAGHPLPATQQDALAVAGLLVMNKSEQLDHAARQVLGAQLKSHGLFWTRHGELPLDHLPGFSVGSVVDKQAVDNLTLPDSVGQLPALWTDPRRPICLSQSSAEGWSIGWRWHPSQRLDLQRVLHWLEGLTWRRAKMVIHSEGGWYSANAVHGAPIAWQISEWRQDSRLELIFSTPQSVDKLQGQLAGCLA</sequence>
<accession>A0A3M3JSI3</accession>
<dbReference type="InterPro" id="IPR027417">
    <property type="entry name" value="P-loop_NTPase"/>
</dbReference>
<name>A0A3M3JSI3_9PSED</name>
<dbReference type="AlphaFoldDB" id="A0A3M3JSI3"/>
<protein>
    <submittedName>
        <fullName evidence="3">Cobalamin synthesis protein/P47K protein</fullName>
    </submittedName>
</protein>
<dbReference type="Gene3D" id="3.40.50.300">
    <property type="entry name" value="P-loop containing nucleotide triphosphate hydrolases"/>
    <property type="match status" value="1"/>
</dbReference>
<dbReference type="GO" id="GO:0005737">
    <property type="term" value="C:cytoplasm"/>
    <property type="evidence" value="ECO:0007669"/>
    <property type="project" value="TreeGrafter"/>
</dbReference>
<evidence type="ECO:0000313" key="4">
    <source>
        <dbReference type="Proteomes" id="UP000271468"/>
    </source>
</evidence>
<comment type="function">
    <text evidence="1">Zinc chaperone that directly transfers zinc cofactor to target proteins, thereby activating them. Zinc is transferred from the CXCC motif in the GTPase domain to the zinc binding site in target proteins in a process requiring GTP hydrolysis.</text>
</comment>
<dbReference type="SMART" id="SM00833">
    <property type="entry name" value="CobW_C"/>
    <property type="match status" value="1"/>
</dbReference>
<dbReference type="InterPro" id="IPR011629">
    <property type="entry name" value="CobW-like_C"/>
</dbReference>